<dbReference type="PROSITE" id="PS00132">
    <property type="entry name" value="CARBOXYPEPT_ZN_1"/>
    <property type="match status" value="1"/>
</dbReference>
<dbReference type="Proteomes" id="UP001374579">
    <property type="component" value="Unassembled WGS sequence"/>
</dbReference>
<evidence type="ECO:0000256" key="1">
    <source>
        <dbReference type="ARBA" id="ARBA00001947"/>
    </source>
</evidence>
<evidence type="ECO:0000256" key="15">
    <source>
        <dbReference type="SAM" id="SignalP"/>
    </source>
</evidence>
<comment type="caution">
    <text evidence="17">The sequence shown here is derived from an EMBL/GenBank/DDBJ whole genome shotgun (WGS) entry which is preliminary data.</text>
</comment>
<keyword evidence="7 15" id="KW-0732">Signal</keyword>
<evidence type="ECO:0000256" key="7">
    <source>
        <dbReference type="ARBA" id="ARBA00022729"/>
    </source>
</evidence>
<dbReference type="PROSITE" id="PS52035">
    <property type="entry name" value="PEPTIDASE_M14"/>
    <property type="match status" value="1"/>
</dbReference>
<proteinExistence type="inferred from homology"/>
<keyword evidence="4" id="KW-0121">Carboxypeptidase</keyword>
<keyword evidence="18" id="KW-1185">Reference proteome</keyword>
<feature type="signal peptide" evidence="15">
    <location>
        <begin position="1"/>
        <end position="17"/>
    </location>
</feature>
<evidence type="ECO:0000256" key="9">
    <source>
        <dbReference type="ARBA" id="ARBA00022833"/>
    </source>
</evidence>
<dbReference type="AlphaFoldDB" id="A0AAN9GCA0"/>
<evidence type="ECO:0000313" key="18">
    <source>
        <dbReference type="Proteomes" id="UP001374579"/>
    </source>
</evidence>
<evidence type="ECO:0000256" key="3">
    <source>
        <dbReference type="ARBA" id="ARBA00005988"/>
    </source>
</evidence>
<dbReference type="SUPFAM" id="SSF53187">
    <property type="entry name" value="Zn-dependent exopeptidases"/>
    <property type="match status" value="1"/>
</dbReference>
<dbReference type="InterPro" id="IPR036990">
    <property type="entry name" value="M14A-like_propep"/>
</dbReference>
<evidence type="ECO:0000259" key="16">
    <source>
        <dbReference type="PROSITE" id="PS52035"/>
    </source>
</evidence>
<evidence type="ECO:0000256" key="4">
    <source>
        <dbReference type="ARBA" id="ARBA00022645"/>
    </source>
</evidence>
<dbReference type="InterPro" id="IPR003146">
    <property type="entry name" value="M14A_act_pep"/>
</dbReference>
<evidence type="ECO:0000256" key="6">
    <source>
        <dbReference type="ARBA" id="ARBA00022723"/>
    </source>
</evidence>
<keyword evidence="12" id="KW-0865">Zymogen</keyword>
<keyword evidence="8" id="KW-0378">Hydrolase</keyword>
<keyword evidence="5" id="KW-0645">Protease</keyword>
<organism evidence="17 18">
    <name type="scientific">Littorina saxatilis</name>
    <dbReference type="NCBI Taxonomy" id="31220"/>
    <lineage>
        <taxon>Eukaryota</taxon>
        <taxon>Metazoa</taxon>
        <taxon>Spiralia</taxon>
        <taxon>Lophotrochozoa</taxon>
        <taxon>Mollusca</taxon>
        <taxon>Gastropoda</taxon>
        <taxon>Caenogastropoda</taxon>
        <taxon>Littorinimorpha</taxon>
        <taxon>Littorinoidea</taxon>
        <taxon>Littorinidae</taxon>
        <taxon>Littorina</taxon>
    </lineage>
</organism>
<sequence>MNFAVVSLCLLACGVTAVPTPHQHLVVTVETNTDAQVDILRAAADTDHELDFWTHPRMGLTDVMVPWRRFNQLKDAWTAAGMKVKVMQEDVEAMIRNVDAQNLLYKQRRTARAGTTLDHDFYRSYAQYIDGLRSLRSQYSNLMRFDESGNSVPRNKTIEGRIIHFVELGANLDSRPVIMLEVNIHAREWVTSASDFYMIDSLVSNYGSDADATFLLDNFHLVIIPVANPDGYEFSRTSSNTRLWRKNRRYVGGIFSCYGVDLNRNFNAFWQGSGYCTSDSYPGTSYNSEPETNAVESIFRRFQNNMVIYLPVHCYSQVLLLPWSYQSTNSIVNARHRDYGNAMGAAMKASSGRNYGVGTAYATIGYAAAGTSGDWALVEKQGSNSNFISIAYELRPAPGAGTGGFILPASDIVPTGRELLASVLAVAKRNFNES</sequence>
<dbReference type="GO" id="GO:0006508">
    <property type="term" value="P:proteolysis"/>
    <property type="evidence" value="ECO:0007669"/>
    <property type="project" value="UniProtKB-KW"/>
</dbReference>
<evidence type="ECO:0000256" key="14">
    <source>
        <dbReference type="PROSITE-ProRule" id="PRU01379"/>
    </source>
</evidence>
<dbReference type="Pfam" id="PF02244">
    <property type="entry name" value="Propep_M14"/>
    <property type="match status" value="1"/>
</dbReference>
<dbReference type="PANTHER" id="PTHR11705:SF143">
    <property type="entry name" value="SLL0236 PROTEIN"/>
    <property type="match status" value="1"/>
</dbReference>
<evidence type="ECO:0000256" key="12">
    <source>
        <dbReference type="ARBA" id="ARBA00023145"/>
    </source>
</evidence>
<evidence type="ECO:0000256" key="11">
    <source>
        <dbReference type="ARBA" id="ARBA00023049"/>
    </source>
</evidence>
<dbReference type="SUPFAM" id="SSF54897">
    <property type="entry name" value="Protease propeptides/inhibitors"/>
    <property type="match status" value="1"/>
</dbReference>
<keyword evidence="9" id="KW-0862">Zinc</keyword>
<evidence type="ECO:0000256" key="2">
    <source>
        <dbReference type="ARBA" id="ARBA00003091"/>
    </source>
</evidence>
<dbReference type="GO" id="GO:0004181">
    <property type="term" value="F:metallocarboxypeptidase activity"/>
    <property type="evidence" value="ECO:0007669"/>
    <property type="project" value="InterPro"/>
</dbReference>
<dbReference type="SMART" id="SM00631">
    <property type="entry name" value="Zn_pept"/>
    <property type="match status" value="1"/>
</dbReference>
<evidence type="ECO:0000256" key="10">
    <source>
        <dbReference type="ARBA" id="ARBA00023026"/>
    </source>
</evidence>
<dbReference type="GO" id="GO:0008270">
    <property type="term" value="F:zinc ion binding"/>
    <property type="evidence" value="ECO:0007669"/>
    <property type="project" value="InterPro"/>
</dbReference>
<dbReference type="EMBL" id="JBAMIC010000010">
    <property type="protein sequence ID" value="KAK7101630.1"/>
    <property type="molecule type" value="Genomic_DNA"/>
</dbReference>
<keyword evidence="11" id="KW-0482">Metalloprotease</keyword>
<dbReference type="PRINTS" id="PR00765">
    <property type="entry name" value="CRBOXYPTASEA"/>
</dbReference>
<dbReference type="PANTHER" id="PTHR11705">
    <property type="entry name" value="PROTEASE FAMILY M14 CARBOXYPEPTIDASE A,B"/>
    <property type="match status" value="1"/>
</dbReference>
<keyword evidence="10" id="KW-0843">Virulence</keyword>
<feature type="chain" id="PRO_5042930031" description="Peptidase M14 domain-containing protein" evidence="15">
    <location>
        <begin position="18"/>
        <end position="434"/>
    </location>
</feature>
<dbReference type="FunFam" id="3.40.630.10:FF:000084">
    <property type="entry name" value="Carboxypeptidase B2"/>
    <property type="match status" value="1"/>
</dbReference>
<name>A0AAN9GCA0_9CAEN</name>
<dbReference type="InterPro" id="IPR057246">
    <property type="entry name" value="CARBOXYPEPT_ZN_1"/>
</dbReference>
<evidence type="ECO:0000256" key="8">
    <source>
        <dbReference type="ARBA" id="ARBA00022801"/>
    </source>
</evidence>
<evidence type="ECO:0000256" key="13">
    <source>
        <dbReference type="ARBA" id="ARBA00023157"/>
    </source>
</evidence>
<keyword evidence="13" id="KW-1015">Disulfide bond</keyword>
<comment type="similarity">
    <text evidence="3 14">Belongs to the peptidase M14 family.</text>
</comment>
<gene>
    <name evidence="17" type="ORF">V1264_019981</name>
</gene>
<reference evidence="17 18" key="1">
    <citation type="submission" date="2024-02" db="EMBL/GenBank/DDBJ databases">
        <title>Chromosome-scale genome assembly of the rough periwinkle Littorina saxatilis.</title>
        <authorList>
            <person name="De Jode A."/>
            <person name="Faria R."/>
            <person name="Formenti G."/>
            <person name="Sims Y."/>
            <person name="Smith T.P."/>
            <person name="Tracey A."/>
            <person name="Wood J.M.D."/>
            <person name="Zagrodzka Z.B."/>
            <person name="Johannesson K."/>
            <person name="Butlin R.K."/>
            <person name="Leder E.H."/>
        </authorList>
    </citation>
    <scope>NUCLEOTIDE SEQUENCE [LARGE SCALE GENOMIC DNA]</scope>
    <source>
        <strain evidence="17">Snail1</strain>
        <tissue evidence="17">Muscle</tissue>
    </source>
</reference>
<dbReference type="InterPro" id="IPR000834">
    <property type="entry name" value="Peptidase_M14"/>
</dbReference>
<feature type="domain" description="Peptidase M14" evidence="16">
    <location>
        <begin position="121"/>
        <end position="430"/>
    </location>
</feature>
<accession>A0AAN9GCA0</accession>
<dbReference type="Gene3D" id="3.30.70.340">
    <property type="entry name" value="Metallocarboxypeptidase-like"/>
    <property type="match status" value="1"/>
</dbReference>
<protein>
    <recommendedName>
        <fullName evidence="16">Peptidase M14 domain-containing protein</fullName>
    </recommendedName>
</protein>
<dbReference type="GO" id="GO:0005615">
    <property type="term" value="C:extracellular space"/>
    <property type="evidence" value="ECO:0007669"/>
    <property type="project" value="TreeGrafter"/>
</dbReference>
<keyword evidence="6" id="KW-0479">Metal-binding</keyword>
<evidence type="ECO:0000313" key="17">
    <source>
        <dbReference type="EMBL" id="KAK7101630.1"/>
    </source>
</evidence>
<evidence type="ECO:0000256" key="5">
    <source>
        <dbReference type="ARBA" id="ARBA00022670"/>
    </source>
</evidence>
<comment type="function">
    <text evidence="2">Extracellular metalloprotease that contributes to pathogenicity.</text>
</comment>
<comment type="cofactor">
    <cofactor evidence="1">
        <name>Zn(2+)</name>
        <dbReference type="ChEBI" id="CHEBI:29105"/>
    </cofactor>
</comment>
<feature type="active site" description="Proton donor/acceptor" evidence="14">
    <location>
        <position position="393"/>
    </location>
</feature>
<dbReference type="Gene3D" id="3.40.630.10">
    <property type="entry name" value="Zn peptidases"/>
    <property type="match status" value="1"/>
</dbReference>
<dbReference type="Pfam" id="PF00246">
    <property type="entry name" value="Peptidase_M14"/>
    <property type="match status" value="1"/>
</dbReference>